<proteinExistence type="predicted"/>
<sequence>MSLFADFVAITYDSLTTILVVHFLVRLQEAARPEQGSACFGSGAWVDTGTLQFARADVDSWAGEPGLGLSPSAQVAVEEG</sequence>
<keyword evidence="2" id="KW-1185">Reference proteome</keyword>
<organism evidence="1 2">
    <name type="scientific">Trametes pubescens</name>
    <name type="common">White-rot fungus</name>
    <dbReference type="NCBI Taxonomy" id="154538"/>
    <lineage>
        <taxon>Eukaryota</taxon>
        <taxon>Fungi</taxon>
        <taxon>Dikarya</taxon>
        <taxon>Basidiomycota</taxon>
        <taxon>Agaricomycotina</taxon>
        <taxon>Agaricomycetes</taxon>
        <taxon>Polyporales</taxon>
        <taxon>Polyporaceae</taxon>
        <taxon>Trametes</taxon>
    </lineage>
</organism>
<dbReference type="AlphaFoldDB" id="A0A1M2V253"/>
<dbReference type="OrthoDB" id="10461607at2759"/>
<protein>
    <submittedName>
        <fullName evidence="1">Uncharacterized protein</fullName>
    </submittedName>
</protein>
<evidence type="ECO:0000313" key="1">
    <source>
        <dbReference type="EMBL" id="OJT01627.1"/>
    </source>
</evidence>
<dbReference type="EMBL" id="MNAD01001729">
    <property type="protein sequence ID" value="OJT01627.1"/>
    <property type="molecule type" value="Genomic_DNA"/>
</dbReference>
<name>A0A1M2V253_TRAPU</name>
<gene>
    <name evidence="1" type="ORF">TRAPUB_7931</name>
</gene>
<dbReference type="Proteomes" id="UP000184267">
    <property type="component" value="Unassembled WGS sequence"/>
</dbReference>
<comment type="caution">
    <text evidence="1">The sequence shown here is derived from an EMBL/GenBank/DDBJ whole genome shotgun (WGS) entry which is preliminary data.</text>
</comment>
<accession>A0A1M2V253</accession>
<evidence type="ECO:0000313" key="2">
    <source>
        <dbReference type="Proteomes" id="UP000184267"/>
    </source>
</evidence>
<reference evidence="1 2" key="1">
    <citation type="submission" date="2016-10" db="EMBL/GenBank/DDBJ databases">
        <title>Genome sequence of the basidiomycete white-rot fungus Trametes pubescens.</title>
        <authorList>
            <person name="Makela M.R."/>
            <person name="Granchi Z."/>
            <person name="Peng M."/>
            <person name="De Vries R.P."/>
            <person name="Grigoriev I."/>
            <person name="Riley R."/>
            <person name="Hilden K."/>
        </authorList>
    </citation>
    <scope>NUCLEOTIDE SEQUENCE [LARGE SCALE GENOMIC DNA]</scope>
    <source>
        <strain evidence="1 2">FBCC735</strain>
    </source>
</reference>